<keyword evidence="2" id="KW-1185">Reference proteome</keyword>
<dbReference type="EnsemblMetazoa" id="GPPI014626-RA">
    <property type="protein sequence ID" value="GPPI014626-PA"/>
    <property type="gene ID" value="GPPI014626"/>
</dbReference>
<accession>A0A1B0B0B5</accession>
<dbReference type="EMBL" id="JXJN01006686">
    <property type="status" value="NOT_ANNOTATED_CDS"/>
    <property type="molecule type" value="Genomic_DNA"/>
</dbReference>
<evidence type="ECO:0000313" key="1">
    <source>
        <dbReference type="EnsemblMetazoa" id="GPPI014626-PA"/>
    </source>
</evidence>
<reference evidence="2" key="1">
    <citation type="submission" date="2015-01" db="EMBL/GenBank/DDBJ databases">
        <authorList>
            <person name="Aksoy S."/>
            <person name="Warren W."/>
            <person name="Wilson R.K."/>
        </authorList>
    </citation>
    <scope>NUCLEOTIDE SEQUENCE [LARGE SCALE GENOMIC DNA]</scope>
    <source>
        <strain evidence="2">IAEA</strain>
    </source>
</reference>
<organism evidence="1 2">
    <name type="scientific">Glossina palpalis gambiensis</name>
    <dbReference type="NCBI Taxonomy" id="67801"/>
    <lineage>
        <taxon>Eukaryota</taxon>
        <taxon>Metazoa</taxon>
        <taxon>Ecdysozoa</taxon>
        <taxon>Arthropoda</taxon>
        <taxon>Hexapoda</taxon>
        <taxon>Insecta</taxon>
        <taxon>Pterygota</taxon>
        <taxon>Neoptera</taxon>
        <taxon>Endopterygota</taxon>
        <taxon>Diptera</taxon>
        <taxon>Brachycera</taxon>
        <taxon>Muscomorpha</taxon>
        <taxon>Hippoboscoidea</taxon>
        <taxon>Glossinidae</taxon>
        <taxon>Glossina</taxon>
    </lineage>
</organism>
<proteinExistence type="predicted"/>
<protein>
    <submittedName>
        <fullName evidence="1">Uncharacterized protein</fullName>
    </submittedName>
</protein>
<reference evidence="1" key="2">
    <citation type="submission" date="2020-05" db="UniProtKB">
        <authorList>
            <consortium name="EnsemblMetazoa"/>
        </authorList>
    </citation>
    <scope>IDENTIFICATION</scope>
    <source>
        <strain evidence="1">IAEA</strain>
    </source>
</reference>
<dbReference type="Proteomes" id="UP000092460">
    <property type="component" value="Unassembled WGS sequence"/>
</dbReference>
<sequence length="144" mass="16310">MEECFNYYQLLTSIRLSSNSSSVKLQSSANTVSPIKLILLCVNLRTFKLPRPLKISLVAEPDEMRSLRLRPSLSRERPSITAGKQANIITEIIGRRDMTLYLAGANILWLLTDPDCEMANNTLNIHILLRQGLQIRTTKSMTSY</sequence>
<name>A0A1B0B0B5_9MUSC</name>
<evidence type="ECO:0000313" key="2">
    <source>
        <dbReference type="Proteomes" id="UP000092460"/>
    </source>
</evidence>
<dbReference type="VEuPathDB" id="VectorBase:GPPI014626"/>
<dbReference type="AlphaFoldDB" id="A0A1B0B0B5"/>